<dbReference type="EMBL" id="GBXM01042173">
    <property type="protein sequence ID" value="JAH66404.1"/>
    <property type="molecule type" value="Transcribed_RNA"/>
</dbReference>
<protein>
    <submittedName>
        <fullName evidence="1">Uncharacterized protein</fullName>
    </submittedName>
</protein>
<sequence length="67" mass="7912">MNQFLVPRRRSSESTIMPVFYGPKYTLRHECASVTETCYNDIILFVIRLKLSYLPCHKIFCHDKLST</sequence>
<reference evidence="1" key="2">
    <citation type="journal article" date="2015" name="Fish Shellfish Immunol.">
        <title>Early steps in the European eel (Anguilla anguilla)-Vibrio vulnificus interaction in the gills: Role of the RtxA13 toxin.</title>
        <authorList>
            <person name="Callol A."/>
            <person name="Pajuelo D."/>
            <person name="Ebbesson L."/>
            <person name="Teles M."/>
            <person name="MacKenzie S."/>
            <person name="Amaro C."/>
        </authorList>
    </citation>
    <scope>NUCLEOTIDE SEQUENCE</scope>
</reference>
<organism evidence="1">
    <name type="scientific">Anguilla anguilla</name>
    <name type="common">European freshwater eel</name>
    <name type="synonym">Muraena anguilla</name>
    <dbReference type="NCBI Taxonomy" id="7936"/>
    <lineage>
        <taxon>Eukaryota</taxon>
        <taxon>Metazoa</taxon>
        <taxon>Chordata</taxon>
        <taxon>Craniata</taxon>
        <taxon>Vertebrata</taxon>
        <taxon>Euteleostomi</taxon>
        <taxon>Actinopterygii</taxon>
        <taxon>Neopterygii</taxon>
        <taxon>Teleostei</taxon>
        <taxon>Anguilliformes</taxon>
        <taxon>Anguillidae</taxon>
        <taxon>Anguilla</taxon>
    </lineage>
</organism>
<dbReference type="AlphaFoldDB" id="A0A0E9UKN4"/>
<accession>A0A0E9UKN4</accession>
<name>A0A0E9UKN4_ANGAN</name>
<proteinExistence type="predicted"/>
<evidence type="ECO:0000313" key="1">
    <source>
        <dbReference type="EMBL" id="JAH66404.1"/>
    </source>
</evidence>
<reference evidence="1" key="1">
    <citation type="submission" date="2014-11" db="EMBL/GenBank/DDBJ databases">
        <authorList>
            <person name="Amaro Gonzalez C."/>
        </authorList>
    </citation>
    <scope>NUCLEOTIDE SEQUENCE</scope>
</reference>